<dbReference type="OrthoDB" id="7860729at2"/>
<dbReference type="RefSeq" id="WP_008331029.1">
    <property type="nucleotide sequence ID" value="NZ_CH902578.1"/>
</dbReference>
<dbReference type="Proteomes" id="UP000002931">
    <property type="component" value="Unassembled WGS sequence"/>
</dbReference>
<keyword evidence="1" id="KW-1133">Transmembrane helix</keyword>
<feature type="transmembrane region" description="Helical" evidence="1">
    <location>
        <begin position="16"/>
        <end position="37"/>
    </location>
</feature>
<sequence length="164" mass="17675">MRAFRHIRRFAHRDEGAVLAEFGLVLPLMLILFGVTIEAARTFWAYQATIAGVRDATRYVARVETPTICDEVGADLDDWQATVTDIVRNASDGTLIFPASITVSSVTAALTCASGDYRTGTVPVATVTAVLNITFPFARVFELAGMTLPTASTQVSDQGRIFGT</sequence>
<name>A3VEM6_9RHOB</name>
<evidence type="ECO:0000259" key="2">
    <source>
        <dbReference type="Pfam" id="PF07811"/>
    </source>
</evidence>
<dbReference type="EMBL" id="AAMT01000005">
    <property type="protein sequence ID" value="EAQ13364.1"/>
    <property type="molecule type" value="Genomic_DNA"/>
</dbReference>
<comment type="caution">
    <text evidence="3">The sequence shown here is derived from an EMBL/GenBank/DDBJ whole genome shotgun (WGS) entry which is preliminary data.</text>
</comment>
<evidence type="ECO:0000256" key="1">
    <source>
        <dbReference type="SAM" id="Phobius"/>
    </source>
</evidence>
<protein>
    <recommendedName>
        <fullName evidence="2">TadE-like domain-containing protein</fullName>
    </recommendedName>
</protein>
<dbReference type="InterPro" id="IPR012495">
    <property type="entry name" value="TadE-like_dom"/>
</dbReference>
<dbReference type="Pfam" id="PF07811">
    <property type="entry name" value="TadE"/>
    <property type="match status" value="1"/>
</dbReference>
<keyword evidence="4" id="KW-1185">Reference proteome</keyword>
<keyword evidence="1" id="KW-0472">Membrane</keyword>
<dbReference type="HOGENOM" id="CLU_1617039_0_0_5"/>
<dbReference type="eggNOG" id="ENOG5032U07">
    <property type="taxonomic scope" value="Bacteria"/>
</dbReference>
<reference evidence="3 4" key="1">
    <citation type="journal article" date="2010" name="J. Bacteriol.">
        <title>Genome sequences of Pelagibaca bermudensis HTCC2601T and Maritimibacter alkaliphilus HTCC2654T, the type strains of two marine Roseobacter genera.</title>
        <authorList>
            <person name="Thrash J.C."/>
            <person name="Cho J.C."/>
            <person name="Ferriera S."/>
            <person name="Johnson J."/>
            <person name="Vergin K.L."/>
            <person name="Giovannoni S.J."/>
        </authorList>
    </citation>
    <scope>NUCLEOTIDE SEQUENCE [LARGE SCALE GENOMIC DNA]</scope>
    <source>
        <strain evidence="3 4">HTCC2654</strain>
    </source>
</reference>
<dbReference type="AlphaFoldDB" id="A3VEM6"/>
<evidence type="ECO:0000313" key="3">
    <source>
        <dbReference type="EMBL" id="EAQ13364.1"/>
    </source>
</evidence>
<organism evidence="3 4">
    <name type="scientific">Maritimibacter alkaliphilus HTCC2654</name>
    <dbReference type="NCBI Taxonomy" id="314271"/>
    <lineage>
        <taxon>Bacteria</taxon>
        <taxon>Pseudomonadati</taxon>
        <taxon>Pseudomonadota</taxon>
        <taxon>Alphaproteobacteria</taxon>
        <taxon>Rhodobacterales</taxon>
        <taxon>Roseobacteraceae</taxon>
        <taxon>Maritimibacter</taxon>
    </lineage>
</organism>
<keyword evidence="1" id="KW-0812">Transmembrane</keyword>
<dbReference type="STRING" id="314271.RB2654_09849"/>
<evidence type="ECO:0000313" key="4">
    <source>
        <dbReference type="Proteomes" id="UP000002931"/>
    </source>
</evidence>
<feature type="domain" description="TadE-like" evidence="2">
    <location>
        <begin position="16"/>
        <end position="58"/>
    </location>
</feature>
<proteinExistence type="predicted"/>
<accession>A3VEM6</accession>
<gene>
    <name evidence="3" type="ORF">RB2654_09849</name>
</gene>